<dbReference type="AlphaFoldDB" id="A0A284RYX3"/>
<keyword evidence="1" id="KW-0479">Metal-binding</keyword>
<dbReference type="InterPro" id="IPR002893">
    <property type="entry name" value="Znf_MYND"/>
</dbReference>
<dbReference type="SUPFAM" id="SSF144232">
    <property type="entry name" value="HIT/MYND zinc finger-like"/>
    <property type="match status" value="1"/>
</dbReference>
<proteinExistence type="predicted"/>
<protein>
    <recommendedName>
        <fullName evidence="5">MYND-type domain-containing protein</fullName>
    </recommendedName>
</protein>
<evidence type="ECO:0000256" key="2">
    <source>
        <dbReference type="ARBA" id="ARBA00022771"/>
    </source>
</evidence>
<dbReference type="PROSITE" id="PS50865">
    <property type="entry name" value="ZF_MYND_2"/>
    <property type="match status" value="1"/>
</dbReference>
<dbReference type="SUPFAM" id="SSF48452">
    <property type="entry name" value="TPR-like"/>
    <property type="match status" value="1"/>
</dbReference>
<keyword evidence="3" id="KW-0862">Zinc</keyword>
<feature type="domain" description="MYND-type" evidence="5">
    <location>
        <begin position="340"/>
        <end position="381"/>
    </location>
</feature>
<gene>
    <name evidence="6" type="ORF">ARMOST_17370</name>
</gene>
<evidence type="ECO:0000256" key="3">
    <source>
        <dbReference type="ARBA" id="ARBA00022833"/>
    </source>
</evidence>
<dbReference type="GO" id="GO:0008270">
    <property type="term" value="F:zinc ion binding"/>
    <property type="evidence" value="ECO:0007669"/>
    <property type="project" value="UniProtKB-KW"/>
</dbReference>
<organism evidence="6 7">
    <name type="scientific">Armillaria ostoyae</name>
    <name type="common">Armillaria root rot fungus</name>
    <dbReference type="NCBI Taxonomy" id="47428"/>
    <lineage>
        <taxon>Eukaryota</taxon>
        <taxon>Fungi</taxon>
        <taxon>Dikarya</taxon>
        <taxon>Basidiomycota</taxon>
        <taxon>Agaricomycotina</taxon>
        <taxon>Agaricomycetes</taxon>
        <taxon>Agaricomycetidae</taxon>
        <taxon>Agaricales</taxon>
        <taxon>Marasmiineae</taxon>
        <taxon>Physalacriaceae</taxon>
        <taxon>Armillaria</taxon>
    </lineage>
</organism>
<keyword evidence="7" id="KW-1185">Reference proteome</keyword>
<evidence type="ECO:0000313" key="7">
    <source>
        <dbReference type="Proteomes" id="UP000219338"/>
    </source>
</evidence>
<dbReference type="OrthoDB" id="2880862at2759"/>
<sequence>MADQSSFSTPLNPPRYSSLPTPVHFLTLLTMRRWGAEGMFGLGGGAISNESQRNLDKGQEWMNKKKPEKAIPFLLKAIEDPNNLDACVSLALAMPHDMAIELLKRGEQQGSSLLGRDSLKRSLGEDCFEDNARYGAPNFWGILETRPYMRLLGTMTRMYVQLENWNKAIEVSLEVLRICSSDNMGQRYWVGSLLLQAGRPADALYFTQQWINSTDGTPLGGGMDFKEPSSAPLTKKIEWADDEMVYPAALAAFTLWGDCELARQYLHAAVEVNPQVLIKVLANSKRPSDLKATPSRTLNGRETAHDHLWLTQDLWAKPEVMNWVDGDAFVKQHVLRVCSEPGCGKVEETVKQWQQCSGCKKAHYCSRACQKDHWSAHKEMCKREQKYARLSKIY</sequence>
<dbReference type="Gene3D" id="1.25.40.10">
    <property type="entry name" value="Tetratricopeptide repeat domain"/>
    <property type="match status" value="1"/>
</dbReference>
<dbReference type="Proteomes" id="UP000219338">
    <property type="component" value="Unassembled WGS sequence"/>
</dbReference>
<dbReference type="OMA" id="KEMCKRE"/>
<evidence type="ECO:0000313" key="6">
    <source>
        <dbReference type="EMBL" id="SJL13920.1"/>
    </source>
</evidence>
<keyword evidence="2 4" id="KW-0863">Zinc-finger</keyword>
<evidence type="ECO:0000256" key="1">
    <source>
        <dbReference type="ARBA" id="ARBA00022723"/>
    </source>
</evidence>
<reference evidence="7" key="1">
    <citation type="journal article" date="2017" name="Nat. Ecol. Evol.">
        <title>Genome expansion and lineage-specific genetic innovations in the forest pathogenic fungi Armillaria.</title>
        <authorList>
            <person name="Sipos G."/>
            <person name="Prasanna A.N."/>
            <person name="Walter M.C."/>
            <person name="O'Connor E."/>
            <person name="Balint B."/>
            <person name="Krizsan K."/>
            <person name="Kiss B."/>
            <person name="Hess J."/>
            <person name="Varga T."/>
            <person name="Slot J."/>
            <person name="Riley R."/>
            <person name="Boka B."/>
            <person name="Rigling D."/>
            <person name="Barry K."/>
            <person name="Lee J."/>
            <person name="Mihaltcheva S."/>
            <person name="LaButti K."/>
            <person name="Lipzen A."/>
            <person name="Waldron R."/>
            <person name="Moloney N.M."/>
            <person name="Sperisen C."/>
            <person name="Kredics L."/>
            <person name="Vagvoelgyi C."/>
            <person name="Patrignani A."/>
            <person name="Fitzpatrick D."/>
            <person name="Nagy I."/>
            <person name="Doyle S."/>
            <person name="Anderson J.B."/>
            <person name="Grigoriev I.V."/>
            <person name="Gueldener U."/>
            <person name="Muensterkoetter M."/>
            <person name="Nagy L.G."/>
        </authorList>
    </citation>
    <scope>NUCLEOTIDE SEQUENCE [LARGE SCALE GENOMIC DNA]</scope>
    <source>
        <strain evidence="7">C18/9</strain>
    </source>
</reference>
<accession>A0A284RYX3</accession>
<dbReference type="Gene3D" id="6.10.140.2220">
    <property type="match status" value="1"/>
</dbReference>
<dbReference type="EMBL" id="FUEG01000021">
    <property type="protein sequence ID" value="SJL13920.1"/>
    <property type="molecule type" value="Genomic_DNA"/>
</dbReference>
<dbReference type="Pfam" id="PF01753">
    <property type="entry name" value="zf-MYND"/>
    <property type="match status" value="1"/>
</dbReference>
<dbReference type="STRING" id="47428.A0A284RYX3"/>
<dbReference type="InterPro" id="IPR011990">
    <property type="entry name" value="TPR-like_helical_dom_sf"/>
</dbReference>
<evidence type="ECO:0000259" key="5">
    <source>
        <dbReference type="PROSITE" id="PS50865"/>
    </source>
</evidence>
<name>A0A284RYX3_ARMOS</name>
<evidence type="ECO:0000256" key="4">
    <source>
        <dbReference type="PROSITE-ProRule" id="PRU00134"/>
    </source>
</evidence>